<name>A0A9D2TDA4_9FIRM</name>
<evidence type="ECO:0000313" key="8">
    <source>
        <dbReference type="Proteomes" id="UP000823863"/>
    </source>
</evidence>
<feature type="domain" description="HTH lysR-type" evidence="6">
    <location>
        <begin position="1"/>
        <end position="58"/>
    </location>
</feature>
<proteinExistence type="inferred from homology"/>
<dbReference type="SUPFAM" id="SSF46785">
    <property type="entry name" value="Winged helix' DNA-binding domain"/>
    <property type="match status" value="1"/>
</dbReference>
<dbReference type="GO" id="GO:0003677">
    <property type="term" value="F:DNA binding"/>
    <property type="evidence" value="ECO:0007669"/>
    <property type="project" value="UniProtKB-KW"/>
</dbReference>
<dbReference type="PRINTS" id="PR00039">
    <property type="entry name" value="HTHLYSR"/>
</dbReference>
<comment type="similarity">
    <text evidence="1">Belongs to the LysR transcriptional regulatory family.</text>
</comment>
<keyword evidence="4" id="KW-0804">Transcription</keyword>
<dbReference type="InterPro" id="IPR036390">
    <property type="entry name" value="WH_DNA-bd_sf"/>
</dbReference>
<dbReference type="Pfam" id="PF03466">
    <property type="entry name" value="LysR_substrate"/>
    <property type="match status" value="1"/>
</dbReference>
<reference evidence="7" key="1">
    <citation type="journal article" date="2021" name="PeerJ">
        <title>Extensive microbial diversity within the chicken gut microbiome revealed by metagenomics and culture.</title>
        <authorList>
            <person name="Gilroy R."/>
            <person name="Ravi A."/>
            <person name="Getino M."/>
            <person name="Pursley I."/>
            <person name="Horton D.L."/>
            <person name="Alikhan N.F."/>
            <person name="Baker D."/>
            <person name="Gharbi K."/>
            <person name="Hall N."/>
            <person name="Watson M."/>
            <person name="Adriaenssens E.M."/>
            <person name="Foster-Nyarko E."/>
            <person name="Jarju S."/>
            <person name="Secka A."/>
            <person name="Antonio M."/>
            <person name="Oren A."/>
            <person name="Chaudhuri R.R."/>
            <person name="La Ragione R."/>
            <person name="Hildebrand F."/>
            <person name="Pallen M.J."/>
        </authorList>
    </citation>
    <scope>NUCLEOTIDE SEQUENCE</scope>
    <source>
        <strain evidence="7">CHK198-12963</strain>
    </source>
</reference>
<dbReference type="PANTHER" id="PTHR30419">
    <property type="entry name" value="HTH-TYPE TRANSCRIPTIONAL REGULATOR YBHD"/>
    <property type="match status" value="1"/>
</dbReference>
<dbReference type="AlphaFoldDB" id="A0A9D2TDA4"/>
<dbReference type="InterPro" id="IPR000847">
    <property type="entry name" value="LysR_HTH_N"/>
</dbReference>
<accession>A0A9D2TDA4</accession>
<keyword evidence="3" id="KW-0238">DNA-binding</keyword>
<dbReference type="SUPFAM" id="SSF53850">
    <property type="entry name" value="Periplasmic binding protein-like II"/>
    <property type="match status" value="1"/>
</dbReference>
<dbReference type="CDD" id="cd05466">
    <property type="entry name" value="PBP2_LTTR_substrate"/>
    <property type="match status" value="1"/>
</dbReference>
<dbReference type="GO" id="GO:0005829">
    <property type="term" value="C:cytosol"/>
    <property type="evidence" value="ECO:0007669"/>
    <property type="project" value="TreeGrafter"/>
</dbReference>
<dbReference type="FunFam" id="1.10.10.10:FF:000001">
    <property type="entry name" value="LysR family transcriptional regulator"/>
    <property type="match status" value="1"/>
</dbReference>
<evidence type="ECO:0000259" key="6">
    <source>
        <dbReference type="PROSITE" id="PS50931"/>
    </source>
</evidence>
<dbReference type="InterPro" id="IPR005119">
    <property type="entry name" value="LysR_subst-bd"/>
</dbReference>
<evidence type="ECO:0000256" key="4">
    <source>
        <dbReference type="ARBA" id="ARBA00023163"/>
    </source>
</evidence>
<keyword evidence="2" id="KW-0805">Transcription regulation</keyword>
<feature type="coiled-coil region" evidence="5">
    <location>
        <begin position="61"/>
        <end position="88"/>
    </location>
</feature>
<dbReference type="PANTHER" id="PTHR30419:SF8">
    <property type="entry name" value="NITROGEN ASSIMILATION TRANSCRIPTIONAL ACTIVATOR-RELATED"/>
    <property type="match status" value="1"/>
</dbReference>
<comment type="caution">
    <text evidence="7">The sequence shown here is derived from an EMBL/GenBank/DDBJ whole genome shotgun (WGS) entry which is preliminary data.</text>
</comment>
<organism evidence="7 8">
    <name type="scientific">Candidatus Enterocloster excrementigallinarum</name>
    <dbReference type="NCBI Taxonomy" id="2838558"/>
    <lineage>
        <taxon>Bacteria</taxon>
        <taxon>Bacillati</taxon>
        <taxon>Bacillota</taxon>
        <taxon>Clostridia</taxon>
        <taxon>Lachnospirales</taxon>
        <taxon>Lachnospiraceae</taxon>
        <taxon>Enterocloster</taxon>
    </lineage>
</organism>
<dbReference type="PROSITE" id="PS50931">
    <property type="entry name" value="HTH_LYSR"/>
    <property type="match status" value="1"/>
</dbReference>
<dbReference type="Pfam" id="PF00126">
    <property type="entry name" value="HTH_1"/>
    <property type="match status" value="1"/>
</dbReference>
<gene>
    <name evidence="7" type="ORF">H9931_03165</name>
</gene>
<dbReference type="InterPro" id="IPR050950">
    <property type="entry name" value="HTH-type_LysR_regulators"/>
</dbReference>
<evidence type="ECO:0000256" key="2">
    <source>
        <dbReference type="ARBA" id="ARBA00023015"/>
    </source>
</evidence>
<dbReference type="Gene3D" id="1.10.10.10">
    <property type="entry name" value="Winged helix-like DNA-binding domain superfamily/Winged helix DNA-binding domain"/>
    <property type="match status" value="1"/>
</dbReference>
<dbReference type="EMBL" id="DWWB01000013">
    <property type="protein sequence ID" value="HJC65709.1"/>
    <property type="molecule type" value="Genomic_DNA"/>
</dbReference>
<dbReference type="Proteomes" id="UP000823863">
    <property type="component" value="Unassembled WGS sequence"/>
</dbReference>
<dbReference type="GO" id="GO:0003700">
    <property type="term" value="F:DNA-binding transcription factor activity"/>
    <property type="evidence" value="ECO:0007669"/>
    <property type="project" value="InterPro"/>
</dbReference>
<evidence type="ECO:0000256" key="3">
    <source>
        <dbReference type="ARBA" id="ARBA00023125"/>
    </source>
</evidence>
<evidence type="ECO:0000313" key="7">
    <source>
        <dbReference type="EMBL" id="HJC65709.1"/>
    </source>
</evidence>
<evidence type="ECO:0000256" key="5">
    <source>
        <dbReference type="SAM" id="Coils"/>
    </source>
</evidence>
<keyword evidence="5" id="KW-0175">Coiled coil</keyword>
<reference evidence="7" key="2">
    <citation type="submission" date="2021-04" db="EMBL/GenBank/DDBJ databases">
        <authorList>
            <person name="Gilroy R."/>
        </authorList>
    </citation>
    <scope>NUCLEOTIDE SEQUENCE</scope>
    <source>
        <strain evidence="7">CHK198-12963</strain>
    </source>
</reference>
<evidence type="ECO:0000256" key="1">
    <source>
        <dbReference type="ARBA" id="ARBA00009437"/>
    </source>
</evidence>
<sequence length="328" mass="37778">MDLNKIDYVIAVADLKNISKAATACFVSQPALTRYIQGLERELGLKLFDRSTVPVQMTEAGARYVEKIREIQRMRDELEQEMKDFYRRSRQQIVLGMSPTRSYTWLPRILPAFRELCPSVEVRVVEDNLSELLQMLEWEQIDILFMSTIPDVGELLQFVELCREEMCLVVSRFNPLLESLSLPENQARILQYIPPQVLTQLPLISTNKSNGTYYLAKRLFDKYHISPTAVLELKNASSCYRMAPESNGFAFAPVSVILEEKFGSLPLFCSMEEEVSTRPLGLVYKKMRKLPAPAMEFIELARKLIPGYVREHIPHFEVAQDIDYSPIL</sequence>
<dbReference type="Gene3D" id="3.40.190.290">
    <property type="match status" value="1"/>
</dbReference>
<protein>
    <submittedName>
        <fullName evidence="7">LysR family transcriptional regulator</fullName>
    </submittedName>
</protein>
<dbReference type="InterPro" id="IPR036388">
    <property type="entry name" value="WH-like_DNA-bd_sf"/>
</dbReference>